<dbReference type="RefSeq" id="WP_050118223.1">
    <property type="nucleotide sequence ID" value="NZ_CAWMAB010000001.1"/>
</dbReference>
<dbReference type="Pfam" id="PF16452">
    <property type="entry name" value="Phage_CI_C"/>
    <property type="match status" value="1"/>
</dbReference>
<proteinExistence type="predicted"/>
<dbReference type="InterPro" id="IPR032499">
    <property type="entry name" value="Phage_CI_C"/>
</dbReference>
<dbReference type="Proteomes" id="UP000045824">
    <property type="component" value="Unassembled WGS sequence"/>
</dbReference>
<evidence type="ECO:0000259" key="2">
    <source>
        <dbReference type="Pfam" id="PF16452"/>
    </source>
</evidence>
<dbReference type="GO" id="GO:0045892">
    <property type="term" value="P:negative regulation of DNA-templated transcription"/>
    <property type="evidence" value="ECO:0007669"/>
    <property type="project" value="InterPro"/>
</dbReference>
<protein>
    <submittedName>
        <fullName evidence="3">CI repressor</fullName>
    </submittedName>
</protein>
<dbReference type="GO" id="GO:0051259">
    <property type="term" value="P:protein complex oligomerization"/>
    <property type="evidence" value="ECO:0007669"/>
    <property type="project" value="InterPro"/>
</dbReference>
<dbReference type="AlphaFoldDB" id="A0A0T9KKY3"/>
<dbReference type="InterPro" id="IPR010744">
    <property type="entry name" value="Phage_CI_N"/>
</dbReference>
<evidence type="ECO:0000313" key="3">
    <source>
        <dbReference type="EMBL" id="CNE09585.1"/>
    </source>
</evidence>
<gene>
    <name evidence="3" type="ORF">ERS008491_00407</name>
</gene>
<dbReference type="EMBL" id="CPYI01000001">
    <property type="protein sequence ID" value="CNE09585.1"/>
    <property type="molecule type" value="Genomic_DNA"/>
</dbReference>
<accession>A0A0T9KKY3</accession>
<reference evidence="3 4" key="1">
    <citation type="submission" date="2015-03" db="EMBL/GenBank/DDBJ databases">
        <authorList>
            <person name="Murphy D."/>
        </authorList>
    </citation>
    <scope>NUCLEOTIDE SEQUENCE [LARGE SCALE GENOMIC DNA]</scope>
    <source>
        <strain evidence="3 4">FCF326</strain>
    </source>
</reference>
<feature type="domain" description="Bacteriophage CI repressor C-terminal" evidence="2">
    <location>
        <begin position="91"/>
        <end position="189"/>
    </location>
</feature>
<dbReference type="InterPro" id="IPR010982">
    <property type="entry name" value="Lambda_DNA-bd_dom_sf"/>
</dbReference>
<evidence type="ECO:0000259" key="1">
    <source>
        <dbReference type="Pfam" id="PF07022"/>
    </source>
</evidence>
<dbReference type="Gene3D" id="1.10.260.40">
    <property type="entry name" value="lambda repressor-like DNA-binding domains"/>
    <property type="match status" value="1"/>
</dbReference>
<dbReference type="GO" id="GO:0003677">
    <property type="term" value="F:DNA binding"/>
    <property type="evidence" value="ECO:0007669"/>
    <property type="project" value="InterPro"/>
</dbReference>
<feature type="domain" description="Bacteriophage CI repressor N-terminal" evidence="1">
    <location>
        <begin position="18"/>
        <end position="81"/>
    </location>
</feature>
<name>A0A0T9KKY3_YERKR</name>
<organism evidence="3 4">
    <name type="scientific">Yersinia kristensenii</name>
    <dbReference type="NCBI Taxonomy" id="28152"/>
    <lineage>
        <taxon>Bacteria</taxon>
        <taxon>Pseudomonadati</taxon>
        <taxon>Pseudomonadota</taxon>
        <taxon>Gammaproteobacteria</taxon>
        <taxon>Enterobacterales</taxon>
        <taxon>Yersiniaceae</taxon>
        <taxon>Yersinia</taxon>
    </lineage>
</organism>
<evidence type="ECO:0000313" key="4">
    <source>
        <dbReference type="Proteomes" id="UP000045824"/>
    </source>
</evidence>
<dbReference type="Pfam" id="PF07022">
    <property type="entry name" value="Phage_CI_repr"/>
    <property type="match status" value="1"/>
</dbReference>
<dbReference type="Gene3D" id="2.10.109.10">
    <property type="entry name" value="Umud Fragment, subunit A"/>
    <property type="match status" value="1"/>
</dbReference>
<sequence length="196" mass="21952">MNKKNADRYDPNSGGQEAMKRIMEAYGFKTRTELSDYTGISNSTLNTWWRRDFYPAQVMVWCSLETGASLQWLATGEGQMFEDTDSQIQKINLFNLDKGILSDTGAVLFDKSLLQSQNDLIAVNNGDSTYIVNKSFQTVLDGKWLVEIEGMKSIRDLELVPVGRVRISGGEIKPPFECALADIKIIGIVERVISKA</sequence>